<comment type="subunit">
    <text evidence="1 13">Homodimer.</text>
</comment>
<accession>A0A1M3KZJ6</accession>
<dbReference type="Gene3D" id="1.10.8.1080">
    <property type="match status" value="1"/>
</dbReference>
<dbReference type="Proteomes" id="UP000184233">
    <property type="component" value="Unassembled WGS sequence"/>
</dbReference>
<keyword evidence="3 13" id="KW-0119">Carbohydrate metabolism</keyword>
<evidence type="ECO:0000256" key="12">
    <source>
        <dbReference type="ARBA" id="ARBA00084049"/>
    </source>
</evidence>
<dbReference type="SUPFAM" id="SSF53697">
    <property type="entry name" value="SIS domain"/>
    <property type="match status" value="1"/>
</dbReference>
<gene>
    <name evidence="13" type="primary">murQ</name>
    <name evidence="15" type="ORF">BGO89_07465</name>
</gene>
<evidence type="ECO:0000256" key="2">
    <source>
        <dbReference type="ARBA" id="ARBA00023239"/>
    </source>
</evidence>
<dbReference type="GO" id="GO:0016835">
    <property type="term" value="F:carbon-oxygen lyase activity"/>
    <property type="evidence" value="ECO:0007669"/>
    <property type="project" value="UniProtKB-UniRule"/>
</dbReference>
<feature type="active site" description="Proton donor" evidence="13">
    <location>
        <position position="87"/>
    </location>
</feature>
<evidence type="ECO:0000256" key="1">
    <source>
        <dbReference type="ARBA" id="ARBA00011738"/>
    </source>
</evidence>
<evidence type="ECO:0000256" key="6">
    <source>
        <dbReference type="ARBA" id="ARBA00060595"/>
    </source>
</evidence>
<comment type="function">
    <text evidence="13">Specifically catalyzes the cleavage of the D-lactyl ether substituent of MurNAc 6-phosphate, producing GlcNAc 6-phosphate and D-lactate.</text>
</comment>
<comment type="catalytic activity">
    <reaction evidence="4 13">
        <text>N-acetyl-D-muramate 6-phosphate + H2O = N-acetyl-D-glucosamine 6-phosphate + (R)-lactate</text>
        <dbReference type="Rhea" id="RHEA:26410"/>
        <dbReference type="ChEBI" id="CHEBI:15377"/>
        <dbReference type="ChEBI" id="CHEBI:16004"/>
        <dbReference type="ChEBI" id="CHEBI:57513"/>
        <dbReference type="ChEBI" id="CHEBI:58722"/>
        <dbReference type="EC" id="4.2.1.126"/>
    </reaction>
</comment>
<organism evidence="15 16">
    <name type="scientific">Candidatus Kapaibacterium thiocyanatum</name>
    <dbReference type="NCBI Taxonomy" id="1895771"/>
    <lineage>
        <taxon>Bacteria</taxon>
        <taxon>Pseudomonadati</taxon>
        <taxon>Candidatus Kapaibacteriota</taxon>
        <taxon>Candidatus Kapaibacteriia</taxon>
        <taxon>Candidatus Kapaibacteriales</taxon>
        <taxon>Candidatus Kapaibacteriaceae</taxon>
        <taxon>Candidatus Kapaibacterium</taxon>
    </lineage>
</organism>
<evidence type="ECO:0000256" key="5">
    <source>
        <dbReference type="ARBA" id="ARBA00060532"/>
    </source>
</evidence>
<dbReference type="EC" id="4.2.1.126" evidence="9 13"/>
<dbReference type="FunFam" id="1.10.8.1080:FF:000001">
    <property type="entry name" value="N-acetylmuramic acid 6-phosphate etherase"/>
    <property type="match status" value="1"/>
</dbReference>
<dbReference type="Gene3D" id="3.40.50.10490">
    <property type="entry name" value="Glucose-6-phosphate isomerase like protein, domain 1"/>
    <property type="match status" value="1"/>
</dbReference>
<evidence type="ECO:0000256" key="13">
    <source>
        <dbReference type="HAMAP-Rule" id="MF_00068"/>
    </source>
</evidence>
<dbReference type="CDD" id="cd05007">
    <property type="entry name" value="SIS_Etherase"/>
    <property type="match status" value="1"/>
</dbReference>
<dbReference type="GO" id="GO:0097367">
    <property type="term" value="F:carbohydrate derivative binding"/>
    <property type="evidence" value="ECO:0007669"/>
    <property type="project" value="InterPro"/>
</dbReference>
<dbReference type="PROSITE" id="PS51464">
    <property type="entry name" value="SIS"/>
    <property type="match status" value="1"/>
</dbReference>
<sequence>MSLFDQLAALSTEGIHPTTREIDLASSREIVEMINREDATVAAAVALELDHVAAAVDHVAAAFRRGGRLIYVGAGTSGRLGIVDASECPPTYGVSPDMVQGIIAGGPGAVFRSVEGAEDSEEEGAGALRAIDLQPSDVVCGIAASGRTPFVVGAVRAAHEAGCRTVFVSTNDRSTVGQFVPFVDVLICPHVGPEVVAGSTRMKSGTAQKMVLNMITTAAMIRIGKTYGNVMVDLQLTNRKLQERARRIVMTIAGVTYEEAESLIREADGHVKTALIMGLLHCSKDEARERLERADGFVRRSLE</sequence>
<comment type="pathway">
    <text evidence="5 13">Amino-sugar metabolism; N-acetylmuramate degradation.</text>
</comment>
<dbReference type="InterPro" id="IPR040190">
    <property type="entry name" value="MURQ/GCKR"/>
</dbReference>
<evidence type="ECO:0000313" key="15">
    <source>
        <dbReference type="EMBL" id="OJX57800.1"/>
    </source>
</evidence>
<feature type="domain" description="SIS" evidence="14">
    <location>
        <begin position="59"/>
        <end position="225"/>
    </location>
</feature>
<evidence type="ECO:0000256" key="10">
    <source>
        <dbReference type="ARBA" id="ARBA00070061"/>
    </source>
</evidence>
<dbReference type="GO" id="GO:0097173">
    <property type="term" value="P:N-acetylmuramic acid catabolic process"/>
    <property type="evidence" value="ECO:0007669"/>
    <property type="project" value="UniProtKB-UniPathway"/>
</dbReference>
<dbReference type="PANTHER" id="PTHR10088:SF4">
    <property type="entry name" value="GLUCOKINASE REGULATORY PROTEIN"/>
    <property type="match status" value="1"/>
</dbReference>
<evidence type="ECO:0000256" key="11">
    <source>
        <dbReference type="ARBA" id="ARBA00077905"/>
    </source>
</evidence>
<evidence type="ECO:0000313" key="16">
    <source>
        <dbReference type="Proteomes" id="UP000184233"/>
    </source>
</evidence>
<dbReference type="InterPro" id="IPR005488">
    <property type="entry name" value="Etherase_MurQ"/>
</dbReference>
<dbReference type="STRING" id="1895771.BGO89_07465"/>
<dbReference type="GO" id="GO:0046348">
    <property type="term" value="P:amino sugar catabolic process"/>
    <property type="evidence" value="ECO:0007669"/>
    <property type="project" value="InterPro"/>
</dbReference>
<dbReference type="AlphaFoldDB" id="A0A1M3KZJ6"/>
<evidence type="ECO:0000259" key="14">
    <source>
        <dbReference type="PROSITE" id="PS51464"/>
    </source>
</evidence>
<evidence type="ECO:0000256" key="3">
    <source>
        <dbReference type="ARBA" id="ARBA00023277"/>
    </source>
</evidence>
<comment type="similarity">
    <text evidence="8 13">Belongs to the GCKR-like family. MurNAc-6-P etherase subfamily.</text>
</comment>
<dbReference type="PANTHER" id="PTHR10088">
    <property type="entry name" value="GLUCOKINASE REGULATORY PROTEIN"/>
    <property type="match status" value="1"/>
</dbReference>
<comment type="pathway">
    <text evidence="6">Amino-sugar metabolism; 1,6-anhydro-N-acetylmuramate degradation.</text>
</comment>
<dbReference type="InterPro" id="IPR046348">
    <property type="entry name" value="SIS_dom_sf"/>
</dbReference>
<dbReference type="FunFam" id="3.40.50.10490:FF:000014">
    <property type="entry name" value="N-acetylmuramic acid 6-phosphate etherase"/>
    <property type="match status" value="1"/>
</dbReference>
<dbReference type="NCBIfam" id="NF009222">
    <property type="entry name" value="PRK12570.1"/>
    <property type="match status" value="1"/>
</dbReference>
<evidence type="ECO:0000256" key="4">
    <source>
        <dbReference type="ARBA" id="ARBA00051747"/>
    </source>
</evidence>
<dbReference type="Pfam" id="PF22645">
    <property type="entry name" value="GKRP_SIS_N"/>
    <property type="match status" value="1"/>
</dbReference>
<reference evidence="15 16" key="1">
    <citation type="submission" date="2016-09" db="EMBL/GenBank/DDBJ databases">
        <title>Genome-resolved meta-omics ties microbial dynamics to process performance in biotechnology for thiocyanate degradation.</title>
        <authorList>
            <person name="Kantor R.S."/>
            <person name="Huddy R.J."/>
            <person name="Iyer R."/>
            <person name="Thomas B.C."/>
            <person name="Brown C.T."/>
            <person name="Anantharaman K."/>
            <person name="Tringe S."/>
            <person name="Hettich R.L."/>
            <person name="Harrison S.T."/>
            <person name="Banfield J.F."/>
        </authorList>
    </citation>
    <scope>NUCLEOTIDE SEQUENCE [LARGE SCALE GENOMIC DNA]</scope>
    <source>
        <strain evidence="15">59-99</strain>
    </source>
</reference>
<dbReference type="InterPro" id="IPR001347">
    <property type="entry name" value="SIS_dom"/>
</dbReference>
<dbReference type="GO" id="GO:0009254">
    <property type="term" value="P:peptidoglycan turnover"/>
    <property type="evidence" value="ECO:0007669"/>
    <property type="project" value="TreeGrafter"/>
</dbReference>
<evidence type="ECO:0000256" key="8">
    <source>
        <dbReference type="ARBA" id="ARBA00061234"/>
    </source>
</evidence>
<name>A0A1M3KZJ6_9BACT</name>
<dbReference type="UniPathway" id="UPA00342"/>
<comment type="miscellaneous">
    <text evidence="13">A lyase-type mechanism (elimination/hydration) is suggested for the cleavage of the lactyl ether bond of MurNAc 6-phosphate, with the formation of an alpha,beta-unsaturated aldehyde intermediate with (E)-stereochemistry, followed by the syn addition of water to give product.</text>
</comment>
<dbReference type="GO" id="GO:0016803">
    <property type="term" value="F:ether hydrolase activity"/>
    <property type="evidence" value="ECO:0007669"/>
    <property type="project" value="TreeGrafter"/>
</dbReference>
<dbReference type="NCBIfam" id="TIGR00274">
    <property type="entry name" value="N-acetylmuramic acid 6-phosphate etherase"/>
    <property type="match status" value="1"/>
</dbReference>
<dbReference type="HAMAP" id="MF_00068">
    <property type="entry name" value="MurQ"/>
    <property type="match status" value="1"/>
</dbReference>
<feature type="active site" evidence="13">
    <location>
        <position position="118"/>
    </location>
</feature>
<comment type="pathway">
    <text evidence="7">Cell wall biogenesis.</text>
</comment>
<dbReference type="PROSITE" id="PS01272">
    <property type="entry name" value="GCKR"/>
    <property type="match status" value="1"/>
</dbReference>
<proteinExistence type="inferred from homology"/>
<evidence type="ECO:0000256" key="7">
    <source>
        <dbReference type="ARBA" id="ARBA00060672"/>
    </source>
</evidence>
<dbReference type="NCBIfam" id="NF003915">
    <property type="entry name" value="PRK05441.1"/>
    <property type="match status" value="1"/>
</dbReference>
<dbReference type="EMBL" id="MKVH01000021">
    <property type="protein sequence ID" value="OJX57800.1"/>
    <property type="molecule type" value="Genomic_DNA"/>
</dbReference>
<keyword evidence="2 13" id="KW-0456">Lyase</keyword>
<comment type="caution">
    <text evidence="15">The sequence shown here is derived from an EMBL/GenBank/DDBJ whole genome shotgun (WGS) entry which is preliminary data.</text>
</comment>
<evidence type="ECO:0000256" key="9">
    <source>
        <dbReference type="ARBA" id="ARBA00067056"/>
    </source>
</evidence>
<dbReference type="InterPro" id="IPR005486">
    <property type="entry name" value="Glucokinase_regulatory_CS"/>
</dbReference>
<protein>
    <recommendedName>
        <fullName evidence="10 13">N-acetylmuramic acid 6-phosphate etherase</fullName>
        <shortName evidence="13">MurNAc-6-P etherase</shortName>
        <ecNumber evidence="9 13">4.2.1.126</ecNumber>
    </recommendedName>
    <alternativeName>
        <fullName evidence="12 13">N-acetylmuramic acid 6-phosphate hydrolase</fullName>
    </alternativeName>
    <alternativeName>
        <fullName evidence="11 13">N-acetylmuramic acid 6-phosphate lyase</fullName>
    </alternativeName>
</protein>